<evidence type="ECO:0000256" key="5">
    <source>
        <dbReference type="ARBA" id="ARBA00022833"/>
    </source>
</evidence>
<dbReference type="SMART" id="SM00184">
    <property type="entry name" value="RING"/>
    <property type="match status" value="1"/>
</dbReference>
<gene>
    <name evidence="9" type="ORF">BDEG_25972</name>
</gene>
<feature type="region of interest" description="Disordered" evidence="7">
    <location>
        <begin position="740"/>
        <end position="770"/>
    </location>
</feature>
<keyword evidence="5" id="KW-0862">Zinc</keyword>
<dbReference type="GO" id="GO:0000976">
    <property type="term" value="F:transcription cis-regulatory region binding"/>
    <property type="evidence" value="ECO:0007669"/>
    <property type="project" value="TreeGrafter"/>
</dbReference>
<dbReference type="GO" id="GO:0045944">
    <property type="term" value="P:positive regulation of transcription by RNA polymerase II"/>
    <property type="evidence" value="ECO:0007669"/>
    <property type="project" value="TreeGrafter"/>
</dbReference>
<evidence type="ECO:0000256" key="6">
    <source>
        <dbReference type="PROSITE-ProRule" id="PRU00175"/>
    </source>
</evidence>
<feature type="region of interest" description="Disordered" evidence="7">
    <location>
        <begin position="1"/>
        <end position="110"/>
    </location>
</feature>
<feature type="domain" description="RING-type" evidence="8">
    <location>
        <begin position="242"/>
        <end position="283"/>
    </location>
</feature>
<name>A0A177WSY4_BATDL</name>
<dbReference type="PANTHER" id="PTHR12983:SF9">
    <property type="entry name" value="E3 UBIQUITIN-PROTEIN LIGASE RNF10"/>
    <property type="match status" value="1"/>
</dbReference>
<dbReference type="STRING" id="403673.A0A177WSY4"/>
<dbReference type="CDD" id="cd16536">
    <property type="entry name" value="RING-HC_RNF10"/>
    <property type="match status" value="1"/>
</dbReference>
<dbReference type="VEuPathDB" id="FungiDB:BDEG_25972"/>
<dbReference type="InterPro" id="IPR001841">
    <property type="entry name" value="Znf_RING"/>
</dbReference>
<accession>A0A177WSY4</accession>
<evidence type="ECO:0000313" key="10">
    <source>
        <dbReference type="Proteomes" id="UP000077115"/>
    </source>
</evidence>
<dbReference type="Gene3D" id="3.30.40.10">
    <property type="entry name" value="Zinc/RING finger domain, C3HC4 (zinc finger)"/>
    <property type="match status" value="1"/>
</dbReference>
<protein>
    <recommendedName>
        <fullName evidence="8">RING-type domain-containing protein</fullName>
    </recommendedName>
</protein>
<dbReference type="InterPro" id="IPR013083">
    <property type="entry name" value="Znf_RING/FYVE/PHD"/>
</dbReference>
<evidence type="ECO:0000256" key="7">
    <source>
        <dbReference type="SAM" id="MobiDB-lite"/>
    </source>
</evidence>
<dbReference type="SUPFAM" id="SSF57850">
    <property type="entry name" value="RING/U-box"/>
    <property type="match status" value="1"/>
</dbReference>
<comment type="subcellular location">
    <subcellularLocation>
        <location evidence="1">Cytoplasm</location>
    </subcellularLocation>
</comment>
<reference evidence="9 10" key="2">
    <citation type="submission" date="2016-05" db="EMBL/GenBank/DDBJ databases">
        <title>Lineage-specific infection strategies underlie the spectrum of fungal disease in amphibians.</title>
        <authorList>
            <person name="Cuomo C.A."/>
            <person name="Farrer R.A."/>
            <person name="James T."/>
            <person name="Longcore J."/>
            <person name="Birren B."/>
        </authorList>
    </citation>
    <scope>NUCLEOTIDE SEQUENCE [LARGE SCALE GENOMIC DNA]</scope>
    <source>
        <strain evidence="9 10">JEL423</strain>
    </source>
</reference>
<dbReference type="Pfam" id="PF00097">
    <property type="entry name" value="zf-C3HC4"/>
    <property type="match status" value="1"/>
</dbReference>
<dbReference type="PANTHER" id="PTHR12983">
    <property type="entry name" value="RING FINGER 10 FAMILY MEMBER"/>
    <property type="match status" value="1"/>
</dbReference>
<feature type="compositionally biased region" description="Polar residues" evidence="7">
    <location>
        <begin position="25"/>
        <end position="53"/>
    </location>
</feature>
<keyword evidence="3" id="KW-0479">Metal-binding</keyword>
<proteinExistence type="predicted"/>
<evidence type="ECO:0000313" key="9">
    <source>
        <dbReference type="EMBL" id="OAJ42520.1"/>
    </source>
</evidence>
<evidence type="ECO:0000259" key="8">
    <source>
        <dbReference type="PROSITE" id="PS50089"/>
    </source>
</evidence>
<evidence type="ECO:0000256" key="2">
    <source>
        <dbReference type="ARBA" id="ARBA00022490"/>
    </source>
</evidence>
<evidence type="ECO:0000256" key="1">
    <source>
        <dbReference type="ARBA" id="ARBA00004496"/>
    </source>
</evidence>
<dbReference type="AlphaFoldDB" id="A0A177WSY4"/>
<dbReference type="GO" id="GO:0005737">
    <property type="term" value="C:cytoplasm"/>
    <property type="evidence" value="ECO:0007669"/>
    <property type="project" value="UniProtKB-SubCell"/>
</dbReference>
<dbReference type="eggNOG" id="KOG2164">
    <property type="taxonomic scope" value="Eukaryota"/>
</dbReference>
<dbReference type="InterPro" id="IPR039739">
    <property type="entry name" value="MAG2/RNF10"/>
</dbReference>
<dbReference type="PROSITE" id="PS50089">
    <property type="entry name" value="ZF_RING_2"/>
    <property type="match status" value="1"/>
</dbReference>
<feature type="compositionally biased region" description="Basic residues" evidence="7">
    <location>
        <begin position="75"/>
        <end position="89"/>
    </location>
</feature>
<dbReference type="GO" id="GO:0008270">
    <property type="term" value="F:zinc ion binding"/>
    <property type="evidence" value="ECO:0007669"/>
    <property type="project" value="UniProtKB-KW"/>
</dbReference>
<reference evidence="9 10" key="1">
    <citation type="submission" date="2006-10" db="EMBL/GenBank/DDBJ databases">
        <title>The Genome Sequence of Batrachochytrium dendrobatidis JEL423.</title>
        <authorList>
            <consortium name="The Broad Institute Genome Sequencing Platform"/>
            <person name="Birren B."/>
            <person name="Lander E."/>
            <person name="Galagan J."/>
            <person name="Cuomo C."/>
            <person name="Devon K."/>
            <person name="Jaffe D."/>
            <person name="Butler J."/>
            <person name="Alvarez P."/>
            <person name="Gnerre S."/>
            <person name="Grabherr M."/>
            <person name="Kleber M."/>
            <person name="Mauceli E."/>
            <person name="Brockman W."/>
            <person name="Young S."/>
            <person name="LaButti K."/>
            <person name="Sykes S."/>
            <person name="DeCaprio D."/>
            <person name="Crawford M."/>
            <person name="Koehrsen M."/>
            <person name="Engels R."/>
            <person name="Montgomery P."/>
            <person name="Pearson M."/>
            <person name="Howarth C."/>
            <person name="Larson L."/>
            <person name="White J."/>
            <person name="O'Leary S."/>
            <person name="Kodira C."/>
            <person name="Zeng Q."/>
            <person name="Yandava C."/>
            <person name="Alvarado L."/>
            <person name="Longcore J."/>
            <person name="James T."/>
        </authorList>
    </citation>
    <scope>NUCLEOTIDE SEQUENCE [LARGE SCALE GENOMIC DNA]</scope>
    <source>
        <strain evidence="9 10">JEL423</strain>
    </source>
</reference>
<evidence type="ECO:0000256" key="4">
    <source>
        <dbReference type="ARBA" id="ARBA00022771"/>
    </source>
</evidence>
<keyword evidence="2" id="KW-0963">Cytoplasm</keyword>
<keyword evidence="4 6" id="KW-0863">Zinc-finger</keyword>
<dbReference type="InterPro" id="IPR018957">
    <property type="entry name" value="Znf_C3HC4_RING-type"/>
</dbReference>
<dbReference type="PROSITE" id="PS00518">
    <property type="entry name" value="ZF_RING_1"/>
    <property type="match status" value="1"/>
</dbReference>
<feature type="compositionally biased region" description="Polar residues" evidence="7">
    <location>
        <begin position="90"/>
        <end position="109"/>
    </location>
</feature>
<organism evidence="9 10">
    <name type="scientific">Batrachochytrium dendrobatidis (strain JEL423)</name>
    <dbReference type="NCBI Taxonomy" id="403673"/>
    <lineage>
        <taxon>Eukaryota</taxon>
        <taxon>Fungi</taxon>
        <taxon>Fungi incertae sedis</taxon>
        <taxon>Chytridiomycota</taxon>
        <taxon>Chytridiomycota incertae sedis</taxon>
        <taxon>Chytridiomycetes</taxon>
        <taxon>Rhizophydiales</taxon>
        <taxon>Rhizophydiales incertae sedis</taxon>
        <taxon>Batrachochytrium</taxon>
    </lineage>
</organism>
<dbReference type="OrthoDB" id="302966at2759"/>
<dbReference type="Proteomes" id="UP000077115">
    <property type="component" value="Unassembled WGS sequence"/>
</dbReference>
<dbReference type="EMBL" id="DS022308">
    <property type="protein sequence ID" value="OAJ42520.1"/>
    <property type="molecule type" value="Genomic_DNA"/>
</dbReference>
<feature type="compositionally biased region" description="Polar residues" evidence="7">
    <location>
        <begin position="61"/>
        <end position="72"/>
    </location>
</feature>
<dbReference type="InterPro" id="IPR017907">
    <property type="entry name" value="Znf_RING_CS"/>
</dbReference>
<sequence length="770" mass="84542">MANAPVQDFIPSSNSSGRTFAPTIRRSSSSHSLHATTGSLSVTTQRRQSSNIHQPRPVSEMNANHSMTNPDYSQRQKRSSKSGRNRTNRRSQNVIEVSSSPSTADTASNELDRDAISATGEPSSYLVDKSLADQPLVPNKRGQVSLNHLINFSFPPRQQTIQTVLGGSSSPLGDSSTAARRRKKEYIEPFNKQRFVNANFRFILTPDNNYQAPLSDPDIIIEWEDIDQVVLLSSALENSSICPICLSIPAAPRVAKCGHVFCWPCIRHYLVLGEKAWRKCPICYDSVYAPDLKSVCFVEGGDAISRRFGHSSPLGCAGKTVTFTLMKRMIGSTIALPRHAFSKWNNRAAPPCVMTRIQSMITKDDEHVNSPTDSTASITKNQDAMLFGRMMVSTPEYMLHVAQQDRDMLAQLLKEHIELTTKFKGTPGIDSERPFLDSCIMDIEKIIAGGGTIRATPQPRGKQQPFMARYQTSVSTQQHRPHQSDRISKTEKILPTPNTRASTTSPVHSQTSQAPYMYFYQSADGQLTFLHPLDVRILKSAYGEYELFPDTLTLKLISAQESTMTTDLRKRCKYLCHLPLSCDVTFCQVELDGVVEASVLEQFSKEIASRAARLTKHIQEAEKASQMIANASGTDYNTTGVYHSNSGGASNLQDSAWLQQSFGGAEVVGGSQSADGSDRNMGSLSRPLNGGSFADMAAVSSARRATDTPSSWLPGDDWGVDDRHGWADNLESQLMDTHIGESSITSGGNRSKRGGKKSVLLVSNGGARSR</sequence>
<evidence type="ECO:0000256" key="3">
    <source>
        <dbReference type="ARBA" id="ARBA00022723"/>
    </source>
</evidence>